<evidence type="ECO:0000256" key="1">
    <source>
        <dbReference type="ARBA" id="ARBA00008023"/>
    </source>
</evidence>
<dbReference type="CDD" id="cd00515">
    <property type="entry name" value="HAM1"/>
    <property type="match status" value="1"/>
</dbReference>
<evidence type="ECO:0000313" key="13">
    <source>
        <dbReference type="Proteomes" id="UP000034137"/>
    </source>
</evidence>
<evidence type="ECO:0000313" key="12">
    <source>
        <dbReference type="EMBL" id="KKR32349.1"/>
    </source>
</evidence>
<dbReference type="Gene3D" id="3.90.950.10">
    <property type="match status" value="1"/>
</dbReference>
<reference evidence="12 13" key="1">
    <citation type="journal article" date="2015" name="Nature">
        <title>rRNA introns, odd ribosomes, and small enigmatic genomes across a large radiation of phyla.</title>
        <authorList>
            <person name="Brown C.T."/>
            <person name="Hug L.A."/>
            <person name="Thomas B.C."/>
            <person name="Sharon I."/>
            <person name="Castelle C.J."/>
            <person name="Singh A."/>
            <person name="Wilkins M.J."/>
            <person name="Williams K.H."/>
            <person name="Banfield J.F."/>
        </authorList>
    </citation>
    <scope>NUCLEOTIDE SEQUENCE [LARGE SCALE GENOMIC DNA]</scope>
</reference>
<evidence type="ECO:0000256" key="10">
    <source>
        <dbReference type="HAMAP-Rule" id="MF_01405"/>
    </source>
</evidence>
<gene>
    <name evidence="12" type="ORF">UT64_C0036G0006</name>
</gene>
<feature type="binding site" evidence="10">
    <location>
        <begin position="9"/>
        <end position="14"/>
    </location>
    <ligand>
        <name>substrate</name>
    </ligand>
</feature>
<dbReference type="GO" id="GO:0046872">
    <property type="term" value="F:metal ion binding"/>
    <property type="evidence" value="ECO:0007669"/>
    <property type="project" value="UniProtKB-KW"/>
</dbReference>
<dbReference type="EC" id="3.6.1.66" evidence="10"/>
<feature type="active site" description="Proton acceptor" evidence="10">
    <location>
        <position position="74"/>
    </location>
</feature>
<dbReference type="PATRIC" id="fig|1618642.3.peg.688"/>
<keyword evidence="5 10" id="KW-0378">Hydrolase</keyword>
<protein>
    <recommendedName>
        <fullName evidence="10">dITP/XTP pyrophosphatase</fullName>
        <ecNumber evidence="10">3.6.1.66</ecNumber>
    </recommendedName>
    <alternativeName>
        <fullName evidence="10">Non-canonical purine NTP pyrophosphatase</fullName>
    </alternativeName>
    <alternativeName>
        <fullName evidence="10">Non-standard purine NTP pyrophosphatase</fullName>
    </alternativeName>
    <alternativeName>
        <fullName evidence="10">Nucleoside-triphosphate diphosphatase</fullName>
    </alternativeName>
    <alternativeName>
        <fullName evidence="10">Nucleoside-triphosphate pyrophosphatase</fullName>
        <shortName evidence="10">NTPase</shortName>
    </alternativeName>
</protein>
<dbReference type="Proteomes" id="UP000034137">
    <property type="component" value="Unassembled WGS sequence"/>
</dbReference>
<dbReference type="PANTHER" id="PTHR11067:SF9">
    <property type="entry name" value="INOSINE TRIPHOSPHATE PYROPHOSPHATASE"/>
    <property type="match status" value="1"/>
</dbReference>
<dbReference type="Pfam" id="PF01725">
    <property type="entry name" value="Ham1p_like"/>
    <property type="match status" value="1"/>
</dbReference>
<sequence length="204" mass="22834">MPKDILIATENKGKIKEIREIFADSIFSVHFLDEFKQQLNGVDIQENAKSFEGNALIKAIVIGDALGMITLADDSGICVDALDGRPGVYSARYSEAKTDIANYEKVLEELTGVPLEKRTCHYNCTVAVYDPITKFVETVNGEWHGKIALAPKGDKSFGYSPIFLPEEFSYLKTSAEFEHEELIKINHRGKAFRAALKILEKFIK</sequence>
<feature type="binding site" evidence="10">
    <location>
        <position position="75"/>
    </location>
    <ligand>
        <name>substrate</name>
    </ligand>
</feature>
<evidence type="ECO:0000256" key="7">
    <source>
        <dbReference type="ARBA" id="ARBA00023080"/>
    </source>
</evidence>
<feature type="binding site" evidence="10">
    <location>
        <position position="74"/>
    </location>
    <ligand>
        <name>Mg(2+)</name>
        <dbReference type="ChEBI" id="CHEBI:18420"/>
    </ligand>
</feature>
<evidence type="ECO:0000256" key="6">
    <source>
        <dbReference type="ARBA" id="ARBA00022842"/>
    </source>
</evidence>
<evidence type="ECO:0000256" key="4">
    <source>
        <dbReference type="ARBA" id="ARBA00022741"/>
    </source>
</evidence>
<dbReference type="GO" id="GO:0000166">
    <property type="term" value="F:nucleotide binding"/>
    <property type="evidence" value="ECO:0007669"/>
    <property type="project" value="UniProtKB-KW"/>
</dbReference>
<dbReference type="InterPro" id="IPR029001">
    <property type="entry name" value="ITPase-like_fam"/>
</dbReference>
<comment type="function">
    <text evidence="10">Pyrophosphatase that catalyzes the hydrolysis of nucleoside triphosphates to their monophosphate derivatives, with a high preference for the non-canonical purine nucleotides XTP (xanthosine triphosphate), dITP (deoxyinosine triphosphate) and ITP. Seems to function as a house-cleaning enzyme that removes non-canonical purine nucleotides from the nucleotide pool, thus preventing their incorporation into DNA/RNA and avoiding chromosomal lesions.</text>
</comment>
<dbReference type="GO" id="GO:0036222">
    <property type="term" value="F:XTP diphosphatase activity"/>
    <property type="evidence" value="ECO:0007669"/>
    <property type="project" value="UniProtKB-UniRule"/>
</dbReference>
<evidence type="ECO:0000256" key="5">
    <source>
        <dbReference type="ARBA" id="ARBA00022801"/>
    </source>
</evidence>
<evidence type="ECO:0000256" key="9">
    <source>
        <dbReference type="ARBA" id="ARBA00052017"/>
    </source>
</evidence>
<dbReference type="PANTHER" id="PTHR11067">
    <property type="entry name" value="INOSINE TRIPHOSPHATE PYROPHOSPHATASE/HAM1 PROTEIN"/>
    <property type="match status" value="1"/>
</dbReference>
<dbReference type="GO" id="GO:0005829">
    <property type="term" value="C:cytosol"/>
    <property type="evidence" value="ECO:0007669"/>
    <property type="project" value="TreeGrafter"/>
</dbReference>
<keyword evidence="7 10" id="KW-0546">Nucleotide metabolism</keyword>
<comment type="catalytic activity">
    <reaction evidence="10">
        <text>ITP + H2O = IMP + diphosphate + H(+)</text>
        <dbReference type="Rhea" id="RHEA:29399"/>
        <dbReference type="ChEBI" id="CHEBI:15377"/>
        <dbReference type="ChEBI" id="CHEBI:15378"/>
        <dbReference type="ChEBI" id="CHEBI:33019"/>
        <dbReference type="ChEBI" id="CHEBI:58053"/>
        <dbReference type="ChEBI" id="CHEBI:61402"/>
        <dbReference type="EC" id="3.6.1.66"/>
    </reaction>
</comment>
<dbReference type="NCBIfam" id="TIGR00042">
    <property type="entry name" value="RdgB/HAM1 family non-canonical purine NTP pyrophosphatase"/>
    <property type="match status" value="1"/>
</dbReference>
<keyword evidence="6 10" id="KW-0460">Magnesium</keyword>
<dbReference type="InterPro" id="IPR002637">
    <property type="entry name" value="RdgB/HAM1"/>
</dbReference>
<accession>A0A0G0PW07</accession>
<dbReference type="GO" id="GO:0009117">
    <property type="term" value="P:nucleotide metabolic process"/>
    <property type="evidence" value="ECO:0007669"/>
    <property type="project" value="UniProtKB-KW"/>
</dbReference>
<evidence type="ECO:0000256" key="8">
    <source>
        <dbReference type="ARBA" id="ARBA00051875"/>
    </source>
</evidence>
<dbReference type="AlphaFoldDB" id="A0A0G0PW07"/>
<keyword evidence="4 10" id="KW-0547">Nucleotide-binding</keyword>
<dbReference type="FunFam" id="3.90.950.10:FF:000001">
    <property type="entry name" value="dITP/XTP pyrophosphatase"/>
    <property type="match status" value="1"/>
</dbReference>
<comment type="subunit">
    <text evidence="2 10">Homodimer.</text>
</comment>
<dbReference type="GO" id="GO:0017111">
    <property type="term" value="F:ribonucleoside triphosphate phosphatase activity"/>
    <property type="evidence" value="ECO:0007669"/>
    <property type="project" value="InterPro"/>
</dbReference>
<comment type="cofactor">
    <cofactor evidence="10">
        <name>Mg(2+)</name>
        <dbReference type="ChEBI" id="CHEBI:18420"/>
    </cofactor>
    <text evidence="10">Binds 1 Mg(2+) ion per subunit.</text>
</comment>
<dbReference type="HAMAP" id="MF_01405">
    <property type="entry name" value="Non_canon_purine_NTPase"/>
    <property type="match status" value="1"/>
</dbReference>
<dbReference type="GO" id="GO:0009146">
    <property type="term" value="P:purine nucleoside triphosphate catabolic process"/>
    <property type="evidence" value="ECO:0007669"/>
    <property type="project" value="UniProtKB-UniRule"/>
</dbReference>
<keyword evidence="3 10" id="KW-0479">Metal-binding</keyword>
<feature type="binding site" evidence="10">
    <location>
        <begin position="187"/>
        <end position="188"/>
    </location>
    <ligand>
        <name>substrate</name>
    </ligand>
</feature>
<dbReference type="InterPro" id="IPR020922">
    <property type="entry name" value="dITP/XTP_pyrophosphatase"/>
</dbReference>
<dbReference type="SUPFAM" id="SSF52972">
    <property type="entry name" value="ITPase-like"/>
    <property type="match status" value="1"/>
</dbReference>
<dbReference type="GO" id="GO:0035870">
    <property type="term" value="F:dITP diphosphatase activity"/>
    <property type="evidence" value="ECO:0007669"/>
    <property type="project" value="UniProtKB-UniRule"/>
</dbReference>
<comment type="catalytic activity">
    <reaction evidence="9 10">
        <text>XTP + H2O = XMP + diphosphate + H(+)</text>
        <dbReference type="Rhea" id="RHEA:28610"/>
        <dbReference type="ChEBI" id="CHEBI:15377"/>
        <dbReference type="ChEBI" id="CHEBI:15378"/>
        <dbReference type="ChEBI" id="CHEBI:33019"/>
        <dbReference type="ChEBI" id="CHEBI:57464"/>
        <dbReference type="ChEBI" id="CHEBI:61314"/>
        <dbReference type="EC" id="3.6.1.66"/>
    </reaction>
</comment>
<proteinExistence type="inferred from homology"/>
<comment type="similarity">
    <text evidence="1 10 11">Belongs to the HAM1 NTPase family.</text>
</comment>
<evidence type="ECO:0000256" key="3">
    <source>
        <dbReference type="ARBA" id="ARBA00022723"/>
    </source>
</evidence>
<comment type="caution">
    <text evidence="10">Lacks conserved residue(s) required for the propagation of feature annotation.</text>
</comment>
<comment type="caution">
    <text evidence="12">The sequence shown here is derived from an EMBL/GenBank/DDBJ whole genome shotgun (WGS) entry which is preliminary data.</text>
</comment>
<organism evidence="12 13">
    <name type="scientific">Candidatus Falkowbacteria bacterium GW2011_GWF2_39_8</name>
    <dbReference type="NCBI Taxonomy" id="1618642"/>
    <lineage>
        <taxon>Bacteria</taxon>
        <taxon>Candidatus Falkowiibacteriota</taxon>
    </lineage>
</organism>
<name>A0A0G0PW07_9BACT</name>
<comment type="catalytic activity">
    <reaction evidence="8 10">
        <text>dITP + H2O = dIMP + diphosphate + H(+)</text>
        <dbReference type="Rhea" id="RHEA:28342"/>
        <dbReference type="ChEBI" id="CHEBI:15377"/>
        <dbReference type="ChEBI" id="CHEBI:15378"/>
        <dbReference type="ChEBI" id="CHEBI:33019"/>
        <dbReference type="ChEBI" id="CHEBI:61194"/>
        <dbReference type="ChEBI" id="CHEBI:61382"/>
        <dbReference type="EC" id="3.6.1.66"/>
    </reaction>
</comment>
<dbReference type="EMBL" id="LBXO01000036">
    <property type="protein sequence ID" value="KKR32349.1"/>
    <property type="molecule type" value="Genomic_DNA"/>
</dbReference>
<evidence type="ECO:0000256" key="2">
    <source>
        <dbReference type="ARBA" id="ARBA00011738"/>
    </source>
</evidence>
<dbReference type="GO" id="GO:0036220">
    <property type="term" value="F:ITP diphosphatase activity"/>
    <property type="evidence" value="ECO:0007669"/>
    <property type="project" value="UniProtKB-UniRule"/>
</dbReference>
<evidence type="ECO:0000256" key="11">
    <source>
        <dbReference type="RuleBase" id="RU003781"/>
    </source>
</evidence>